<dbReference type="EMBL" id="JANBPK010001354">
    <property type="protein sequence ID" value="KAJ2923360.1"/>
    <property type="molecule type" value="Genomic_DNA"/>
</dbReference>
<accession>A0A9W8M934</accession>
<proteinExistence type="predicted"/>
<evidence type="ECO:0000313" key="3">
    <source>
        <dbReference type="Proteomes" id="UP001140091"/>
    </source>
</evidence>
<reference evidence="2" key="1">
    <citation type="submission" date="2022-06" db="EMBL/GenBank/DDBJ databases">
        <title>Genome Sequence of Candolleomyces eurysporus.</title>
        <authorList>
            <person name="Buettner E."/>
        </authorList>
    </citation>
    <scope>NUCLEOTIDE SEQUENCE</scope>
    <source>
        <strain evidence="2">VTCC 930004</strain>
    </source>
</reference>
<sequence length="481" mass="52300">MSSTTNASTTSNTSVASTTTNSLPLSLPENNTAPASVMTISVVQESENQRMVLTRIQRFAAQSNAKILPPYPYTTSLVYCLNLNLNLNLILGQHQYIILLILILSYQWARAYSYLFKSRTSTTSAAGRQASGSNSGGQSSALASGSNQVSVNILIVVDPAPLHGYQPPPGADGSPRPSTGERDTVRFTSGDASSQKPNTLIHHANTMHLLTMIKKTVLPHAIASRDIHDALSSLFQMHSLSFPPLEVAGTLPWTLLIHNTKDKQSSWAPLCSMREPVLTITWGQVMAHASKFPIIHFQEEDHSIIFVAPVDGPVIGPLNSHGHHYCLSQQLWHGLQTPDLDEDRDLDPPDCEEWCGQGEELIEGPQGRDSGIVMASVQENEQLNAHGIPNVPDDEFKFDENLDQVINEALANLRIIEGPAQPASLQITSDSEEDAAKALEICLRSICFGTPLPSGEIPLGTIVHHFSPDVLSKSHDIHVSM</sequence>
<feature type="compositionally biased region" description="Polar residues" evidence="1">
    <location>
        <begin position="186"/>
        <end position="198"/>
    </location>
</feature>
<comment type="caution">
    <text evidence="2">The sequence shown here is derived from an EMBL/GenBank/DDBJ whole genome shotgun (WGS) entry which is preliminary data.</text>
</comment>
<feature type="region of interest" description="Disordered" evidence="1">
    <location>
        <begin position="165"/>
        <end position="198"/>
    </location>
</feature>
<dbReference type="AlphaFoldDB" id="A0A9W8M934"/>
<evidence type="ECO:0000256" key="1">
    <source>
        <dbReference type="SAM" id="MobiDB-lite"/>
    </source>
</evidence>
<feature type="compositionally biased region" description="Low complexity" evidence="1">
    <location>
        <begin position="1"/>
        <end position="22"/>
    </location>
</feature>
<gene>
    <name evidence="2" type="ORF">H1R20_g13730</name>
</gene>
<organism evidence="2 3">
    <name type="scientific">Candolleomyces eurysporus</name>
    <dbReference type="NCBI Taxonomy" id="2828524"/>
    <lineage>
        <taxon>Eukaryota</taxon>
        <taxon>Fungi</taxon>
        <taxon>Dikarya</taxon>
        <taxon>Basidiomycota</taxon>
        <taxon>Agaricomycotina</taxon>
        <taxon>Agaricomycetes</taxon>
        <taxon>Agaricomycetidae</taxon>
        <taxon>Agaricales</taxon>
        <taxon>Agaricineae</taxon>
        <taxon>Psathyrellaceae</taxon>
        <taxon>Candolleomyces</taxon>
    </lineage>
</organism>
<protein>
    <submittedName>
        <fullName evidence="2">Uncharacterized protein</fullName>
    </submittedName>
</protein>
<name>A0A9W8M934_9AGAR</name>
<keyword evidence="3" id="KW-1185">Reference proteome</keyword>
<evidence type="ECO:0000313" key="2">
    <source>
        <dbReference type="EMBL" id="KAJ2923360.1"/>
    </source>
</evidence>
<feature type="region of interest" description="Disordered" evidence="1">
    <location>
        <begin position="1"/>
        <end position="30"/>
    </location>
</feature>
<dbReference type="Proteomes" id="UP001140091">
    <property type="component" value="Unassembled WGS sequence"/>
</dbReference>
<feature type="non-terminal residue" evidence="2">
    <location>
        <position position="481"/>
    </location>
</feature>